<dbReference type="WBParaSite" id="nRc.2.0.1.t05228-RA">
    <property type="protein sequence ID" value="nRc.2.0.1.t05228-RA"/>
    <property type="gene ID" value="nRc.2.0.1.g05228"/>
</dbReference>
<sequence length="103" mass="11858">LSLAAFFTLKKKSSKYCVKNRIKKKNSPKKKQKREKRLIIFAPSRGKVFPQTNLVHLSTGNVDRNGIWINYIKLPIMIGIEQHVDVVIAHLHNLCCTVNGRFE</sequence>
<organism evidence="1 2">
    <name type="scientific">Romanomermis culicivorax</name>
    <name type="common">Nematode worm</name>
    <dbReference type="NCBI Taxonomy" id="13658"/>
    <lineage>
        <taxon>Eukaryota</taxon>
        <taxon>Metazoa</taxon>
        <taxon>Ecdysozoa</taxon>
        <taxon>Nematoda</taxon>
        <taxon>Enoplea</taxon>
        <taxon>Dorylaimia</taxon>
        <taxon>Mermithida</taxon>
        <taxon>Mermithoidea</taxon>
        <taxon>Mermithidae</taxon>
        <taxon>Romanomermis</taxon>
    </lineage>
</organism>
<protein>
    <submittedName>
        <fullName evidence="2">Uncharacterized protein</fullName>
    </submittedName>
</protein>
<accession>A0A915HTJ3</accession>
<proteinExistence type="predicted"/>
<dbReference type="AlphaFoldDB" id="A0A915HTJ3"/>
<dbReference type="Proteomes" id="UP000887565">
    <property type="component" value="Unplaced"/>
</dbReference>
<name>A0A915HTJ3_ROMCU</name>
<keyword evidence="1" id="KW-1185">Reference proteome</keyword>
<evidence type="ECO:0000313" key="1">
    <source>
        <dbReference type="Proteomes" id="UP000887565"/>
    </source>
</evidence>
<evidence type="ECO:0000313" key="2">
    <source>
        <dbReference type="WBParaSite" id="nRc.2.0.1.t05228-RA"/>
    </source>
</evidence>
<reference evidence="2" key="1">
    <citation type="submission" date="2022-11" db="UniProtKB">
        <authorList>
            <consortium name="WormBaseParasite"/>
        </authorList>
    </citation>
    <scope>IDENTIFICATION</scope>
</reference>